<evidence type="ECO:0000256" key="2">
    <source>
        <dbReference type="ARBA" id="ARBA00022638"/>
    </source>
</evidence>
<keyword evidence="1" id="KW-0929">Antimicrobial</keyword>
<dbReference type="GO" id="GO:0042742">
    <property type="term" value="P:defense response to bacterium"/>
    <property type="evidence" value="ECO:0007669"/>
    <property type="project" value="UniProtKB-KW"/>
</dbReference>
<proteinExistence type="predicted"/>
<evidence type="ECO:0000313" key="9">
    <source>
        <dbReference type="Proteomes" id="UP001139721"/>
    </source>
</evidence>
<keyword evidence="2" id="KW-0081">Bacteriolytic enzyme</keyword>
<dbReference type="EMBL" id="JAJKBJ010000040">
    <property type="protein sequence ID" value="MCL9685785.1"/>
    <property type="molecule type" value="Genomic_DNA"/>
</dbReference>
<dbReference type="Pfam" id="PF05593">
    <property type="entry name" value="RHS_repeat"/>
    <property type="match status" value="7"/>
</dbReference>
<feature type="transmembrane region" description="Helical" evidence="6">
    <location>
        <begin position="3181"/>
        <end position="3205"/>
    </location>
</feature>
<keyword evidence="6" id="KW-1133">Transmembrane helix</keyword>
<feature type="region of interest" description="Disordered" evidence="5">
    <location>
        <begin position="3056"/>
        <end position="3077"/>
    </location>
</feature>
<evidence type="ECO:0000256" key="6">
    <source>
        <dbReference type="SAM" id="Phobius"/>
    </source>
</evidence>
<dbReference type="SMART" id="SM00257">
    <property type="entry name" value="LysM"/>
    <property type="match status" value="1"/>
</dbReference>
<dbReference type="Proteomes" id="UP001139721">
    <property type="component" value="Unassembled WGS sequence"/>
</dbReference>
<organism evidence="8 9">
    <name type="scientific">Legionella maioricensis</name>
    <dbReference type="NCBI Taxonomy" id="2896528"/>
    <lineage>
        <taxon>Bacteria</taxon>
        <taxon>Pseudomonadati</taxon>
        <taxon>Pseudomonadota</taxon>
        <taxon>Gammaproteobacteria</taxon>
        <taxon>Legionellales</taxon>
        <taxon>Legionellaceae</taxon>
        <taxon>Legionella</taxon>
    </lineage>
</organism>
<evidence type="ECO:0000256" key="5">
    <source>
        <dbReference type="SAM" id="MobiDB-lite"/>
    </source>
</evidence>
<dbReference type="InterPro" id="IPR050708">
    <property type="entry name" value="T6SS_VgrG/RHS"/>
</dbReference>
<dbReference type="InterPro" id="IPR006530">
    <property type="entry name" value="YD"/>
</dbReference>
<dbReference type="Pfam" id="PF25023">
    <property type="entry name" value="TEN_YD-shell"/>
    <property type="match status" value="3"/>
</dbReference>
<dbReference type="NCBIfam" id="TIGR01643">
    <property type="entry name" value="YD_repeat_2x"/>
    <property type="match status" value="17"/>
</dbReference>
<dbReference type="Gene3D" id="3.90.930.1">
    <property type="match status" value="1"/>
</dbReference>
<gene>
    <name evidence="8" type="ORF">LOX96_16925</name>
</gene>
<evidence type="ECO:0000256" key="1">
    <source>
        <dbReference type="ARBA" id="ARBA00022529"/>
    </source>
</evidence>
<dbReference type="GO" id="GO:0031640">
    <property type="term" value="P:killing of cells of another organism"/>
    <property type="evidence" value="ECO:0007669"/>
    <property type="project" value="UniProtKB-KW"/>
</dbReference>
<dbReference type="CDD" id="cd00118">
    <property type="entry name" value="LysM"/>
    <property type="match status" value="1"/>
</dbReference>
<reference evidence="8" key="1">
    <citation type="submission" date="2021-11" db="EMBL/GenBank/DDBJ databases">
        <title>Legionella maioricencis sp. nov., a new species isolated from hot water samples in Mallorca.</title>
        <authorList>
            <person name="Crespi S."/>
            <person name="Drasar V."/>
            <person name="Salva-Serra F."/>
            <person name="Jaen-Luchoro D."/>
            <person name="Pineiro-Iglesias B."/>
            <person name="Aliaga F."/>
            <person name="Fernandez-Juarez V."/>
            <person name="Coll G."/>
            <person name="Moore E.R.B."/>
            <person name="Bennasar-Figueras A."/>
        </authorList>
    </citation>
    <scope>NUCLEOTIDE SEQUENCE</scope>
    <source>
        <strain evidence="8">HCPI-6</strain>
    </source>
</reference>
<dbReference type="GO" id="GO:0004040">
    <property type="term" value="F:amidase activity"/>
    <property type="evidence" value="ECO:0007669"/>
    <property type="project" value="InterPro"/>
</dbReference>
<evidence type="ECO:0000313" key="8">
    <source>
        <dbReference type="EMBL" id="MCL9685785.1"/>
    </source>
</evidence>
<evidence type="ECO:0000256" key="4">
    <source>
        <dbReference type="ARBA" id="ARBA00032108"/>
    </source>
</evidence>
<dbReference type="RefSeq" id="WP_250424669.1">
    <property type="nucleotide sequence ID" value="NZ_JAJKBJ010000040.1"/>
</dbReference>
<dbReference type="InterPro" id="IPR002901">
    <property type="entry name" value="MGlyc_endo_b_GlcNAc-like_dom"/>
</dbReference>
<feature type="domain" description="LysM" evidence="7">
    <location>
        <begin position="3079"/>
        <end position="3133"/>
    </location>
</feature>
<sequence length="3749" mass="421215">MTQIFTGEGLGIQGSSIGLGSYGPKGVAGLGQGGESVYVNAANGNLILRQSDGFLADIGFGLDLFQTYNSRGEGNSSWCFNVQSRLEINGDVNTEGSTVTRIAEDGHRSCFLFDVRKQTYVPQEGGTARLTFTQNGWSYREGSQKTAYHYSQEGQLTEIRDLDGHSVAFHYENNQLATIIDKSGKQKITWSFQNGLLQDVTTFSDGIKTHHLHYEYDEQQRLHRVSRDIGQGKTFWITYDYAGDCNRISDIKQSDGTALHIEYDAQGRVKKLVDGEGRISTYDYQSGKTTVTNGLGESWTYYYDDKNRLTGIDGPEQYRIRYYYEGAQLSSIVQGNQIWKFSYNDEGDCIRVEEPSGQITQRVYDSAHRLIAETHYQNFDGTHHPVKPQTTRYIYDERGHLLFTLAADGTVTERRYDEEGQLISTRCYLRAGYDLSATAADELISIEALQSWVARQNPQEVSLIDYRYDWRGQLLEEIHYGQVDSTGQGVLTGALSTRSRYDAAGRLVEKSVPIEGGWCITQYVYDDLGRLIQTLDNQQHSQRIEYDDLHQRVIQTDANGLQTIRFYDRSGLLLSVMRMDSNHEFGTSTYKYDAAGRMIAQTGVDGLTSYTFYDHQGRVQARVSTSGQITEYFYNEEGFLLQTHEYEQRVSTQGWLDLFPTFASIKPNSSAHDRISQIVYNQYNQIAYRIDAQGAVIAYQYNAQGQVISAIAYAKRLSNFNPEQPVTYNAIQLKSDTKDRIIYYYYDTQGRLEAQVNGEGFATEYRYDRLGHLIATCRYANPVTKFSDDWSLDKPAKNARKDIHTYSLYDARGLKVADIDGEGYLTEYRYDARGLLQEKCSYEQAISRSIPINETMTLEQIRPQAQNNDHHTTYQYNDLGLLIQEKTQNGLITTYAYDEMGQLVTKTLIDEQTHAARQQRYRYDVLGRVIQSLDELGCVLLKKDDLSPEQIESIWQQHSIYFEYDNSGLLLTKTNALNQTTRYFYDESRALRYTVNADGAIMETGYNSFGQIAFTRAYSAYLKTKVKGLSTEELAERFYSLQDDRFDEFTSYEYNTIGQVIAKHSGSRGLVTSSYNAFGELEFSSQVIDFENKTCVAFEYDKRGLLTHRIDDVDGLAKSSGIQYDSFGWVTKKIDGRLHQMNYILNKRGEQVVITNASNQSKLITYDAYGRVLTETDYTRTNNIKVFSYDDKKKTITLANNVEKTQIVTQYNTFGDKVSLTDANGYTTDFHYNEQGQLIRVDAPDQAFKEYHYDEAGYLIWQQDAGGQVIEYCYDAAGHLLSKTLDPKDLKLTTLYQYDAIGRQLQVTEANGCIKQFIYDNQGNLIKSCIDPDGLNLATEFSYDDKGLLIRQTEINTGGGNKVTAYQWDHLGRRTATISDPDGLKLTTTYQYDANDNLISQTDANQHQTHYIYDVNNRCRYQVNARGVVTEHVYDLNGHELQTVTYAKSIPLLSQYDETSLRGVLKEDPLHDQYQFRTFNSVGQVVTAYDALGYVTTYGYDKNGNMTHTRQYATSISIAALKKGDSSLPPKDGAREEHFVYDGLNQLRFKCDAKGYVTESQYDRSGRLVMSTRYAEPIKLGANAQYTLENIIQNLKSNPELDQTTRYTYDKAGRVIIELSAEGIAKSYEYDNLGHVIASTLYATRVPLTGLILLNRQHLIKSANDRTNHFVYDAAGQELYRISSEGRVLERRYDGVGNIIAELTHATPLHLSLYTLDGIKKALQTQDKHAKITDYEYDAAGRLLTQVNAQKAATQYTYDAQGNVLSKTEANQALWTYKYDETNQLIEIRAPSTKVTTALGQEQRSIITRHTYDSFGNLTSVVRDSEGLKQTVFYEFDNNNHKIKTIYPEVKVNRSSSAASNQRQEVLQTLAEEIKYNAFGEVIASSDKAGNWKHFALDNQGLLIYSTDTQGALTQYKYDAFGRVIEKTLYANLLKVDKDGLYDMLTLEKAAQSSEYDRHEAYVYNLDNQVIEVSRDPVRMYNSKTGRYDISLKPTTKSTYNAFGEVIKSSVKINESDWADTYTYYDKDGHQTAVIDAEGYLTTYHLNAFGEVDSMTEYALAAHNWDIESFSPGQNSDKDRRVTYAYDALGQLTSKTLKQVRFERLKSGTNSYQTVTEDLTTTYGYDALGHLITTTDPKGNTSYCYYDELGQLIAKVAPKTQEGREATTYAYDALGHLVETRRWAQGVQEADEEHFVLKGASSEDVLTRQEYNEQGQVIAETDGMNHKVYYSYDANGNLARSWTSLKQVDNSVLIQDKRYTYNSENHLVQTATFKNSGAIHTEDAQYNAFGEVVAKGINGNFTVHVDYDCLGRVWRSNTQGYYQIFVYDLMNNVTQVVTSTSNFRDEYQRFGVDLSQKDFEIELSYNQDRWSYDLQRQNNVYDSLGHLLSQVKESTVNSSENTNDVHLEYAWQSQTVDRWGNMLSFTNALGFQTRYEYNSFNQLVKQELPAVRVVDEHGVGRILKPINTYAYDELGQAIAMVDANGHVVSKEYDALGRVIVERDAQGHERTRHYNLLDQLTQSMNELKGVTRYTYDRANRLIEVSSPKTNQKYDYDEAGQLIKQKNGAKEETAFWYDTLGNQVTRRDARGYVTEYEYDDAGHKTKEKDAQGHSQSWRYNAQGKLEQHTDLGGHTTSYQYNTNGLLIEESSTSGKHIKYHYQGDGALIQFADETKNETVNYTYDAEGQLSSKESGRGGTTKDGWIRETDYYQYDALGRLLQVRRRNPEDIDRHFPNKDHALLSIDYEYDAVGNIRHTQVSANYTGYEAVQSEDYYLYDENNRMTVNKGQLVNGEIKMTGAQGSTSSYDAAGNVQNAAKYEHGAIQNYRYVYNEENQLDLIQKNGINLQSKFYDGAGRVIEEDSFDTLGHLSKKNIMSFSNGLLEAQKTERDGIEVSHTAFEHDKVGNLIELKLHVNGQGRTPGYTLRHEYSYTLWDSYQQSLDTATQTSDQGGSTRGISSRIYDENGQLSDAIDSQGINSNHYLNSTIEGIKARQDKDGQTSYLSVAGKTIGDLHLDKQGKQRLTVYGGFTPSGSQEKVEPASRFAWKRNSVTPTTSTFLGRTAGASAEGTLPESPQDNLGAYTLQAGDTLEGIALQVYGDSSLWYLLADANGISDRNAQVGGSGQLHIGQRLNIPPVATGQHHTSRTHKVLNANQMIGNTSATTASPLPPAPPLLPKKHNGFFSKIVVAIVAVVATVMTAGVIGALAGATIQGGGGLFALGMGVLGGTATTTAGVTLAAGFTAGFMSSIASQGVAKALGMQESMDFKGALISGLATAATGGLLRGLNNSPAYQGFVESMNNLSVSKAFNIASSAQLMEQNALSQGLNLTFQKHQHFDWEQLAVAGVTAGVMGGTMGRKLDQTLRRVDHNTGILSSELRALTTAGAEATTGVHFDAAQVLSDNLGSAIGSGIVDKDSILEQPQSQEPDFTLSDELYLTENVLDMIHPERTEEAVFKNYLARQLSGSGYEALRLTESSEDYLTFENKTYWGSRHGLKQLVNDSTANVEMMGLSLNSDSKIIYQRAHYSHEEALDIHMSLKGTNSPKYSFREGWAEASRDQVSRSMNVDKLFADPIKKMQFLDLHYQDGLSTQDLDILLDGMGILSGKGAIFLKASKDNNINPLYLVSHALLESGNGESPLAKYNNFFGMGASDGDAFNGGIKFAKSHGWHTPELGIMGAAKIISEKWINSSGNTQSTLHGMRWNPVSPGKNQYATDIDWASKQAKIIYPQVTKMQQINPSYQPLFIVPKYYH</sequence>
<dbReference type="Gene3D" id="1.10.530.10">
    <property type="match status" value="1"/>
</dbReference>
<evidence type="ECO:0000259" key="7">
    <source>
        <dbReference type="PROSITE" id="PS51782"/>
    </source>
</evidence>
<dbReference type="InterPro" id="IPR031325">
    <property type="entry name" value="RHS_repeat"/>
</dbReference>
<dbReference type="Pfam" id="PF01832">
    <property type="entry name" value="Glucosaminidase"/>
    <property type="match status" value="1"/>
</dbReference>
<dbReference type="InterPro" id="IPR036779">
    <property type="entry name" value="LysM_dom_sf"/>
</dbReference>
<dbReference type="PANTHER" id="PTHR32305:SF15">
    <property type="entry name" value="PROTEIN RHSA-RELATED"/>
    <property type="match status" value="1"/>
</dbReference>
<comment type="caution">
    <text evidence="8">The sequence shown here is derived from an EMBL/GenBank/DDBJ whole genome shotgun (WGS) entry which is preliminary data.</text>
</comment>
<protein>
    <recommendedName>
        <fullName evidence="4">Peptidoglycan hydrolase</fullName>
    </recommendedName>
</protein>
<keyword evidence="6" id="KW-0472">Membrane</keyword>
<accession>A0A9X2D4A0</accession>
<feature type="transmembrane region" description="Helical" evidence="6">
    <location>
        <begin position="3217"/>
        <end position="3240"/>
    </location>
</feature>
<keyword evidence="3" id="KW-0677">Repeat</keyword>
<dbReference type="SMART" id="SM00047">
    <property type="entry name" value="LYZ2"/>
    <property type="match status" value="1"/>
</dbReference>
<dbReference type="PROSITE" id="PS51782">
    <property type="entry name" value="LYSM"/>
    <property type="match status" value="1"/>
</dbReference>
<name>A0A9X2D4A0_9GAMM</name>
<evidence type="ECO:0000256" key="3">
    <source>
        <dbReference type="ARBA" id="ARBA00022737"/>
    </source>
</evidence>
<dbReference type="Gene3D" id="3.10.350.10">
    <property type="entry name" value="LysM domain"/>
    <property type="match status" value="1"/>
</dbReference>
<dbReference type="InterPro" id="IPR018392">
    <property type="entry name" value="LysM"/>
</dbReference>
<dbReference type="PANTHER" id="PTHR32305">
    <property type="match status" value="1"/>
</dbReference>
<keyword evidence="9" id="KW-1185">Reference proteome</keyword>
<dbReference type="Gene3D" id="2.180.10.10">
    <property type="entry name" value="RHS repeat-associated core"/>
    <property type="match status" value="10"/>
</dbReference>
<dbReference type="InterPro" id="IPR056823">
    <property type="entry name" value="TEN-like_YD-shell"/>
</dbReference>
<keyword evidence="6" id="KW-0812">Transmembrane</keyword>